<comment type="caution">
    <text evidence="2">The sequence shown here is derived from an EMBL/GenBank/DDBJ whole genome shotgun (WGS) entry which is preliminary data.</text>
</comment>
<dbReference type="GO" id="GO:0003677">
    <property type="term" value="F:DNA binding"/>
    <property type="evidence" value="ECO:0007669"/>
    <property type="project" value="InterPro"/>
</dbReference>
<dbReference type="GO" id="GO:0006275">
    <property type="term" value="P:regulation of DNA replication"/>
    <property type="evidence" value="ECO:0007669"/>
    <property type="project" value="InterPro"/>
</dbReference>
<dbReference type="EMBL" id="JBBHLL010000187">
    <property type="protein sequence ID" value="KAK7810780.1"/>
    <property type="molecule type" value="Genomic_DNA"/>
</dbReference>
<accession>A0AAW0I8Q1</accession>
<dbReference type="SUPFAM" id="SSF55979">
    <property type="entry name" value="DNA clamp"/>
    <property type="match status" value="1"/>
</dbReference>
<sequence>MVKAYDNADECLALMFEAANQEKVLGSEMNHAGDVAASYEKDGVKVSAIRELGNGITESSQTRTAAEEEEAVTIVMNEPVQLTFELRYLDVFTKATPQSPIQCVYSYSLAAVNNTQYVYRCALAAVNNTQYVYRCALAAVNNIQYVYRCALAAVNNIQYVYRCALAAVNNTQYVYRCALAAVNNTQYVYRCALAAEYKITGKEHFYWTYSFC</sequence>
<organism evidence="2 3">
    <name type="scientific">Myodes glareolus</name>
    <name type="common">Bank vole</name>
    <name type="synonym">Clethrionomys glareolus</name>
    <dbReference type="NCBI Taxonomy" id="447135"/>
    <lineage>
        <taxon>Eukaryota</taxon>
        <taxon>Metazoa</taxon>
        <taxon>Chordata</taxon>
        <taxon>Craniata</taxon>
        <taxon>Vertebrata</taxon>
        <taxon>Euteleostomi</taxon>
        <taxon>Mammalia</taxon>
        <taxon>Eutheria</taxon>
        <taxon>Euarchontoglires</taxon>
        <taxon>Glires</taxon>
        <taxon>Rodentia</taxon>
        <taxon>Myomorpha</taxon>
        <taxon>Muroidea</taxon>
        <taxon>Cricetidae</taxon>
        <taxon>Arvicolinae</taxon>
        <taxon>Myodes</taxon>
    </lineage>
</organism>
<dbReference type="PANTHER" id="PTHR11352:SF0">
    <property type="entry name" value="PROLIFERATING CELL NUCLEAR ANTIGEN"/>
    <property type="match status" value="1"/>
</dbReference>
<evidence type="ECO:0000313" key="2">
    <source>
        <dbReference type="EMBL" id="KAK7810780.1"/>
    </source>
</evidence>
<dbReference type="GO" id="GO:0030337">
    <property type="term" value="F:DNA polymerase processivity factor activity"/>
    <property type="evidence" value="ECO:0007669"/>
    <property type="project" value="InterPro"/>
</dbReference>
<dbReference type="GO" id="GO:0043626">
    <property type="term" value="C:PCNA complex"/>
    <property type="evidence" value="ECO:0007669"/>
    <property type="project" value="TreeGrafter"/>
</dbReference>
<name>A0AAW0I8Q1_MYOGA</name>
<keyword evidence="3" id="KW-1185">Reference proteome</keyword>
<dbReference type="Gene3D" id="3.10.150.10">
    <property type="entry name" value="DNA Polymerase III, subunit A, domain 2"/>
    <property type="match status" value="1"/>
</dbReference>
<proteinExistence type="predicted"/>
<reference evidence="2 3" key="1">
    <citation type="journal article" date="2023" name="bioRxiv">
        <title>Conserved and derived expression patterns and positive selection on dental genes reveal complex evolutionary context of ever-growing rodent molars.</title>
        <authorList>
            <person name="Calamari Z.T."/>
            <person name="Song A."/>
            <person name="Cohen E."/>
            <person name="Akter M."/>
            <person name="Roy R.D."/>
            <person name="Hallikas O."/>
            <person name="Christensen M.M."/>
            <person name="Li P."/>
            <person name="Marangoni P."/>
            <person name="Jernvall J."/>
            <person name="Klein O.D."/>
        </authorList>
    </citation>
    <scope>NUCLEOTIDE SEQUENCE [LARGE SCALE GENOMIC DNA]</scope>
    <source>
        <strain evidence="2">V071</strain>
    </source>
</reference>
<dbReference type="GO" id="GO:0006272">
    <property type="term" value="P:leading strand elongation"/>
    <property type="evidence" value="ECO:0007669"/>
    <property type="project" value="TreeGrafter"/>
</dbReference>
<dbReference type="GO" id="GO:0006298">
    <property type="term" value="P:mismatch repair"/>
    <property type="evidence" value="ECO:0007669"/>
    <property type="project" value="TreeGrafter"/>
</dbReference>
<dbReference type="InterPro" id="IPR046938">
    <property type="entry name" value="DNA_clamp_sf"/>
</dbReference>
<evidence type="ECO:0000313" key="3">
    <source>
        <dbReference type="Proteomes" id="UP001488838"/>
    </source>
</evidence>
<dbReference type="Pfam" id="PF02747">
    <property type="entry name" value="PCNA_C"/>
    <property type="match status" value="1"/>
</dbReference>
<evidence type="ECO:0000259" key="1">
    <source>
        <dbReference type="Pfam" id="PF02747"/>
    </source>
</evidence>
<dbReference type="AlphaFoldDB" id="A0AAW0I8Q1"/>
<dbReference type="GO" id="GO:0019985">
    <property type="term" value="P:translesion synthesis"/>
    <property type="evidence" value="ECO:0007669"/>
    <property type="project" value="TreeGrafter"/>
</dbReference>
<dbReference type="InterPro" id="IPR000730">
    <property type="entry name" value="Pr_cel_nuc_antig"/>
</dbReference>
<dbReference type="InterPro" id="IPR022649">
    <property type="entry name" value="Pr_cel_nuc_antig_C"/>
</dbReference>
<feature type="domain" description="Proliferating cell nuclear antigen PCNA C-terminal" evidence="1">
    <location>
        <begin position="32"/>
        <end position="100"/>
    </location>
</feature>
<protein>
    <recommendedName>
        <fullName evidence="1">Proliferating cell nuclear antigen PCNA C-terminal domain-containing protein</fullName>
    </recommendedName>
</protein>
<dbReference type="Proteomes" id="UP001488838">
    <property type="component" value="Unassembled WGS sequence"/>
</dbReference>
<dbReference type="PANTHER" id="PTHR11352">
    <property type="entry name" value="PROLIFERATING CELL NUCLEAR ANTIGEN"/>
    <property type="match status" value="1"/>
</dbReference>
<gene>
    <name evidence="2" type="ORF">U0070_009485</name>
</gene>